<dbReference type="PIRSF" id="PIRSF018266">
    <property type="entry name" value="FecR"/>
    <property type="match status" value="1"/>
</dbReference>
<proteinExistence type="predicted"/>
<organism evidence="4">
    <name type="scientific">hydrothermal vent metagenome</name>
    <dbReference type="NCBI Taxonomy" id="652676"/>
    <lineage>
        <taxon>unclassified sequences</taxon>
        <taxon>metagenomes</taxon>
        <taxon>ecological metagenomes</taxon>
    </lineage>
</organism>
<feature type="domain" description="FecR protein" evidence="2">
    <location>
        <begin position="103"/>
        <end position="193"/>
    </location>
</feature>
<dbReference type="Gene3D" id="2.60.120.1440">
    <property type="match status" value="1"/>
</dbReference>
<evidence type="ECO:0000313" key="4">
    <source>
        <dbReference type="EMBL" id="CUS43834.1"/>
    </source>
</evidence>
<gene>
    <name evidence="4" type="ORF">MGWOODY_Smn2626</name>
</gene>
<dbReference type="Pfam" id="PF16220">
    <property type="entry name" value="DUF4880"/>
    <property type="match status" value="1"/>
</dbReference>
<protein>
    <submittedName>
        <fullName evidence="4">Fe2+-dicitrate sensor, membrane component</fullName>
    </submittedName>
</protein>
<dbReference type="EMBL" id="CZQE01000090">
    <property type="protein sequence ID" value="CUS43834.1"/>
    <property type="molecule type" value="Genomic_DNA"/>
</dbReference>
<dbReference type="Pfam" id="PF04773">
    <property type="entry name" value="FecR"/>
    <property type="match status" value="1"/>
</dbReference>
<dbReference type="PANTHER" id="PTHR30273">
    <property type="entry name" value="PERIPLASMIC SIGNAL SENSOR AND SIGMA FACTOR ACTIVATOR FECR-RELATED"/>
    <property type="match status" value="1"/>
</dbReference>
<evidence type="ECO:0000256" key="1">
    <source>
        <dbReference type="SAM" id="Phobius"/>
    </source>
</evidence>
<evidence type="ECO:0000259" key="3">
    <source>
        <dbReference type="Pfam" id="PF16220"/>
    </source>
</evidence>
<accession>A0A160TJQ3</accession>
<dbReference type="GO" id="GO:0016989">
    <property type="term" value="F:sigma factor antagonist activity"/>
    <property type="evidence" value="ECO:0007669"/>
    <property type="project" value="TreeGrafter"/>
</dbReference>
<sequence>MQGDESTIIDQAIEWHLRQTEMSDQDWESFVTWLEISPAHASAYDSVVMQEHLIDRTDFPIEVVRRELPARRWPWAVGGIAAAAAAVAVLMPLVTPARPSTYDVATRAGERRTLQLADGSRIEMSGDTRLRLDHNQPRLVDLERGEATLHVRHDPANPFTVTSGDLTVRDLGTVFNLARDGDRLAVEVSSGSVLFQPDRESVELAPGDALIVREDSHTMTRAKISPASVGGWRTGTLSFDGEPLGSVFASIHRLNATQVVLEGGLSQRPFTGMVKLTGAADRDIPHLAALIGATWRRDGDRWILASSTAPSR</sequence>
<feature type="transmembrane region" description="Helical" evidence="1">
    <location>
        <begin position="75"/>
        <end position="94"/>
    </location>
</feature>
<feature type="domain" description="FecR N-terminal" evidence="3">
    <location>
        <begin position="10"/>
        <end position="47"/>
    </location>
</feature>
<dbReference type="InterPro" id="IPR012373">
    <property type="entry name" value="Ferrdict_sens_TM"/>
</dbReference>
<evidence type="ECO:0000259" key="2">
    <source>
        <dbReference type="Pfam" id="PF04773"/>
    </source>
</evidence>
<reference evidence="4" key="1">
    <citation type="submission" date="2015-10" db="EMBL/GenBank/DDBJ databases">
        <authorList>
            <person name="Gilbert D.G."/>
        </authorList>
    </citation>
    <scope>NUCLEOTIDE SEQUENCE</scope>
</reference>
<keyword evidence="1" id="KW-1133">Transmembrane helix</keyword>
<dbReference type="InterPro" id="IPR006860">
    <property type="entry name" value="FecR"/>
</dbReference>
<keyword evidence="1" id="KW-0812">Transmembrane</keyword>
<dbReference type="InterPro" id="IPR032623">
    <property type="entry name" value="FecR_N"/>
</dbReference>
<dbReference type="AlphaFoldDB" id="A0A160TJQ3"/>
<keyword evidence="1" id="KW-0472">Membrane</keyword>
<dbReference type="PANTHER" id="PTHR30273:SF2">
    <property type="entry name" value="PROTEIN FECR"/>
    <property type="match status" value="1"/>
</dbReference>
<name>A0A160TJQ3_9ZZZZ</name>